<keyword evidence="2" id="KW-1185">Reference proteome</keyword>
<accession>A0A653D080</accession>
<evidence type="ECO:0000313" key="2">
    <source>
        <dbReference type="Proteomes" id="UP000410492"/>
    </source>
</evidence>
<evidence type="ECO:0000313" key="1">
    <source>
        <dbReference type="EMBL" id="VEN52764.1"/>
    </source>
</evidence>
<name>A0A653D080_CALMS</name>
<proteinExistence type="predicted"/>
<organism evidence="1 2">
    <name type="scientific">Callosobruchus maculatus</name>
    <name type="common">Southern cowpea weevil</name>
    <name type="synonym">Pulse bruchid</name>
    <dbReference type="NCBI Taxonomy" id="64391"/>
    <lineage>
        <taxon>Eukaryota</taxon>
        <taxon>Metazoa</taxon>
        <taxon>Ecdysozoa</taxon>
        <taxon>Arthropoda</taxon>
        <taxon>Hexapoda</taxon>
        <taxon>Insecta</taxon>
        <taxon>Pterygota</taxon>
        <taxon>Neoptera</taxon>
        <taxon>Endopterygota</taxon>
        <taxon>Coleoptera</taxon>
        <taxon>Polyphaga</taxon>
        <taxon>Cucujiformia</taxon>
        <taxon>Chrysomeloidea</taxon>
        <taxon>Chrysomelidae</taxon>
        <taxon>Bruchinae</taxon>
        <taxon>Bruchini</taxon>
        <taxon>Callosobruchus</taxon>
    </lineage>
</organism>
<gene>
    <name evidence="1" type="ORF">CALMAC_LOCUS12783</name>
</gene>
<dbReference type="Proteomes" id="UP000410492">
    <property type="component" value="Unassembled WGS sequence"/>
</dbReference>
<protein>
    <submittedName>
        <fullName evidence="1">Uncharacterized protein</fullName>
    </submittedName>
</protein>
<dbReference type="AlphaFoldDB" id="A0A653D080"/>
<dbReference type="EMBL" id="CAACVG010009283">
    <property type="protein sequence ID" value="VEN52764.1"/>
    <property type="molecule type" value="Genomic_DNA"/>
</dbReference>
<reference evidence="1 2" key="1">
    <citation type="submission" date="2019-01" db="EMBL/GenBank/DDBJ databases">
        <authorList>
            <person name="Sayadi A."/>
        </authorList>
    </citation>
    <scope>NUCLEOTIDE SEQUENCE [LARGE SCALE GENOMIC DNA]</scope>
</reference>
<sequence>MSTCQNETPRIFTYFNWSIPDAYAGPHVPDPPKIHTRCHII</sequence>